<evidence type="ECO:0000256" key="1">
    <source>
        <dbReference type="SAM" id="MobiDB-lite"/>
    </source>
</evidence>
<dbReference type="EMBL" id="JALJOS010000090">
    <property type="protein sequence ID" value="KAK9816170.1"/>
    <property type="molecule type" value="Genomic_DNA"/>
</dbReference>
<evidence type="ECO:0000313" key="2">
    <source>
        <dbReference type="EMBL" id="KAK9816170.1"/>
    </source>
</evidence>
<protein>
    <submittedName>
        <fullName evidence="2">Uncharacterized protein</fullName>
    </submittedName>
</protein>
<gene>
    <name evidence="2" type="ORF">WJX74_003393</name>
</gene>
<evidence type="ECO:0000313" key="3">
    <source>
        <dbReference type="Proteomes" id="UP001438707"/>
    </source>
</evidence>
<organism evidence="2 3">
    <name type="scientific">Apatococcus lobatus</name>
    <dbReference type="NCBI Taxonomy" id="904363"/>
    <lineage>
        <taxon>Eukaryota</taxon>
        <taxon>Viridiplantae</taxon>
        <taxon>Chlorophyta</taxon>
        <taxon>core chlorophytes</taxon>
        <taxon>Trebouxiophyceae</taxon>
        <taxon>Chlorellales</taxon>
        <taxon>Chlorellaceae</taxon>
        <taxon>Apatococcus</taxon>
    </lineage>
</organism>
<accession>A0AAW1Q5N6</accession>
<feature type="region of interest" description="Disordered" evidence="1">
    <location>
        <begin position="1"/>
        <end position="28"/>
    </location>
</feature>
<feature type="region of interest" description="Disordered" evidence="1">
    <location>
        <begin position="65"/>
        <end position="84"/>
    </location>
</feature>
<sequence>MARKRKQPETPIEADRKDEGTSDPGVSAKAAANVADSLASSKYTGPFENFERPTEQECREAREGLAKLHGEPMKADINEREGQD</sequence>
<keyword evidence="3" id="KW-1185">Reference proteome</keyword>
<comment type="caution">
    <text evidence="2">The sequence shown here is derived from an EMBL/GenBank/DDBJ whole genome shotgun (WGS) entry which is preliminary data.</text>
</comment>
<reference evidence="2 3" key="1">
    <citation type="journal article" date="2024" name="Nat. Commun.">
        <title>Phylogenomics reveals the evolutionary origins of lichenization in chlorophyte algae.</title>
        <authorList>
            <person name="Puginier C."/>
            <person name="Libourel C."/>
            <person name="Otte J."/>
            <person name="Skaloud P."/>
            <person name="Haon M."/>
            <person name="Grisel S."/>
            <person name="Petersen M."/>
            <person name="Berrin J.G."/>
            <person name="Delaux P.M."/>
            <person name="Dal Grande F."/>
            <person name="Keller J."/>
        </authorList>
    </citation>
    <scope>NUCLEOTIDE SEQUENCE [LARGE SCALE GENOMIC DNA]</scope>
    <source>
        <strain evidence="2 3">SAG 2145</strain>
    </source>
</reference>
<proteinExistence type="predicted"/>
<name>A0AAW1Q5N6_9CHLO</name>
<dbReference type="Proteomes" id="UP001438707">
    <property type="component" value="Unassembled WGS sequence"/>
</dbReference>
<dbReference type="AlphaFoldDB" id="A0AAW1Q5N6"/>